<evidence type="ECO:0000313" key="3">
    <source>
        <dbReference type="Proteomes" id="UP001055439"/>
    </source>
</evidence>
<gene>
    <name evidence="2" type="ORF">MUK42_03332</name>
</gene>
<dbReference type="EMBL" id="CP097510">
    <property type="protein sequence ID" value="URE30165.1"/>
    <property type="molecule type" value="Genomic_DNA"/>
</dbReference>
<dbReference type="EMBL" id="CP097510">
    <property type="protein sequence ID" value="URE30164.1"/>
    <property type="molecule type" value="Genomic_DNA"/>
</dbReference>
<dbReference type="EMBL" id="CP097510">
    <property type="protein sequence ID" value="URE30163.1"/>
    <property type="molecule type" value="Genomic_DNA"/>
</dbReference>
<dbReference type="EMBL" id="CP097510">
    <property type="protein sequence ID" value="URE30162.1"/>
    <property type="molecule type" value="Genomic_DNA"/>
</dbReference>
<feature type="compositionally biased region" description="Polar residues" evidence="1">
    <location>
        <begin position="1"/>
        <end position="19"/>
    </location>
</feature>
<name>A0A9E7H9D6_9LILI</name>
<evidence type="ECO:0000313" key="2">
    <source>
        <dbReference type="EMBL" id="URE30164.1"/>
    </source>
</evidence>
<dbReference type="EMBL" id="CP097510">
    <property type="protein sequence ID" value="URE30166.1"/>
    <property type="molecule type" value="Genomic_DNA"/>
</dbReference>
<accession>A0A9E7H9D6</accession>
<reference evidence="2" key="1">
    <citation type="submission" date="2022-05" db="EMBL/GenBank/DDBJ databases">
        <title>The Musa troglodytarum L. genome provides insights into the mechanism of non-climacteric behaviour and enrichment of carotenoids.</title>
        <authorList>
            <person name="Wang J."/>
        </authorList>
    </citation>
    <scope>NUCLEOTIDE SEQUENCE</scope>
    <source>
        <tissue evidence="2">Leaf</tissue>
    </source>
</reference>
<dbReference type="AlphaFoldDB" id="A0A9E7H9D6"/>
<sequence>MVSGSDQGLLTRRSPNVLTGSPRLPFFPNGDRLLRRRPPQPPEMGDGIPHKYGRMISGEYTLRAKKTVRFLKRLRLRSLQLL</sequence>
<keyword evidence="3" id="KW-1185">Reference proteome</keyword>
<dbReference type="Proteomes" id="UP001055439">
    <property type="component" value="Chromosome 8"/>
</dbReference>
<proteinExistence type="predicted"/>
<feature type="region of interest" description="Disordered" evidence="1">
    <location>
        <begin position="1"/>
        <end position="51"/>
    </location>
</feature>
<organism evidence="2 3">
    <name type="scientific">Musa troglodytarum</name>
    <name type="common">fe'i banana</name>
    <dbReference type="NCBI Taxonomy" id="320322"/>
    <lineage>
        <taxon>Eukaryota</taxon>
        <taxon>Viridiplantae</taxon>
        <taxon>Streptophyta</taxon>
        <taxon>Embryophyta</taxon>
        <taxon>Tracheophyta</taxon>
        <taxon>Spermatophyta</taxon>
        <taxon>Magnoliopsida</taxon>
        <taxon>Liliopsida</taxon>
        <taxon>Zingiberales</taxon>
        <taxon>Musaceae</taxon>
        <taxon>Musa</taxon>
    </lineage>
</organism>
<protein>
    <submittedName>
        <fullName evidence="2">Uncharacterized protein</fullName>
    </submittedName>
</protein>
<evidence type="ECO:0000256" key="1">
    <source>
        <dbReference type="SAM" id="MobiDB-lite"/>
    </source>
</evidence>